<feature type="region of interest" description="Disordered" evidence="1">
    <location>
        <begin position="48"/>
        <end position="151"/>
    </location>
</feature>
<dbReference type="Proteomes" id="UP000185944">
    <property type="component" value="Unassembled WGS sequence"/>
</dbReference>
<keyword evidence="2" id="KW-1133">Transmembrane helix</keyword>
<evidence type="ECO:0000256" key="1">
    <source>
        <dbReference type="SAM" id="MobiDB-lite"/>
    </source>
</evidence>
<keyword evidence="4" id="KW-1185">Reference proteome</keyword>
<sequence>MQINEAITFTRLKMALFSSILAIIVVIGLGSLFVSSGMYDHLARSNSKVSLQTNAEPITSPESDESLPTTSRPSPRPRATRPSPRPRHRSHLELTRAARPSPRPRHRSHLERPRATRPSHHTRFRPLLYPETTRTHSKTTQTHPEPTRTYSNPIQTLFLTGVSSNPLNTNPNTPPSTLPYTEHTDPTIKFFDAVGCELHTEAIGSYVHIKNIPISHLKILLDDLAIENIPPKLQPSIQVDNMQICVSSTQAQDPQEQFLRLNMLLQALSSIEIQSLTLSGLVSAPPTQNLSNPKIPLYVTEYISFNNLSPSAIEWLGGCVDFSQCEENMELKIYNCSTMASLACLDSLNIQSLSRLLIMNPTNLESIDCQILRSGLVREELRLSGFLDDHGAIKIFPELTSIVWDDIYASIWISSLENAIIEQLVIPISNTEPGHNAPKTLSLHVPIIKDMTTALFDIIMEWIRVRFPDIECIYIEPTNSDEEDAQNITPALEAYIKQTPECLSLLPRLYELGIGGILHHPAPSEHNSPGSTMALVVYGTPLSS</sequence>
<feature type="compositionally biased region" description="Basic residues" evidence="1">
    <location>
        <begin position="102"/>
        <end position="124"/>
    </location>
</feature>
<reference evidence="3 4" key="1">
    <citation type="submission" date="2016-02" db="EMBL/GenBank/DDBJ databases">
        <title>Discovery of a natural microsporidian pathogen with a broad tissue tropism in Caenorhabditis elegans.</title>
        <authorList>
            <person name="Luallen R.J."/>
            <person name="Reinke A.W."/>
            <person name="Tong L."/>
            <person name="Botts M.R."/>
            <person name="Felix M.-A."/>
            <person name="Troemel E.R."/>
        </authorList>
    </citation>
    <scope>NUCLEOTIDE SEQUENCE [LARGE SCALE GENOMIC DNA]</scope>
    <source>
        <strain evidence="3 4">JUm2807</strain>
    </source>
</reference>
<keyword evidence="2" id="KW-0472">Membrane</keyword>
<dbReference type="AlphaFoldDB" id="A0A177EH57"/>
<gene>
    <name evidence="3" type="ORF">NEDG_01781</name>
</gene>
<evidence type="ECO:0000313" key="3">
    <source>
        <dbReference type="EMBL" id="OAG31303.1"/>
    </source>
</evidence>
<proteinExistence type="predicted"/>
<feature type="transmembrane region" description="Helical" evidence="2">
    <location>
        <begin position="12"/>
        <end position="34"/>
    </location>
</feature>
<feature type="compositionally biased region" description="Polar residues" evidence="1">
    <location>
        <begin position="48"/>
        <end position="61"/>
    </location>
</feature>
<evidence type="ECO:0000313" key="4">
    <source>
        <dbReference type="Proteomes" id="UP000185944"/>
    </source>
</evidence>
<protein>
    <submittedName>
        <fullName evidence="3">Uncharacterized protein</fullName>
    </submittedName>
</protein>
<name>A0A177EH57_9MICR</name>
<accession>A0A177EH57</accession>
<keyword evidence="2" id="KW-0812">Transmembrane</keyword>
<organism evidence="3 4">
    <name type="scientific">Nematocida displodere</name>
    <dbReference type="NCBI Taxonomy" id="1805483"/>
    <lineage>
        <taxon>Eukaryota</taxon>
        <taxon>Fungi</taxon>
        <taxon>Fungi incertae sedis</taxon>
        <taxon>Microsporidia</taxon>
        <taxon>Nematocida</taxon>
    </lineage>
</organism>
<comment type="caution">
    <text evidence="3">The sequence shown here is derived from an EMBL/GenBank/DDBJ whole genome shotgun (WGS) entry which is preliminary data.</text>
</comment>
<dbReference type="VEuPathDB" id="MicrosporidiaDB:NEDG_01781"/>
<dbReference type="GeneID" id="93648131"/>
<dbReference type="RefSeq" id="XP_067544999.1">
    <property type="nucleotide sequence ID" value="XM_067689199.1"/>
</dbReference>
<evidence type="ECO:0000256" key="2">
    <source>
        <dbReference type="SAM" id="Phobius"/>
    </source>
</evidence>
<dbReference type="EMBL" id="LTDL01000019">
    <property type="protein sequence ID" value="OAG31303.1"/>
    <property type="molecule type" value="Genomic_DNA"/>
</dbReference>